<organism evidence="1 2">
    <name type="scientific">Olea europaea subsp. europaea</name>
    <dbReference type="NCBI Taxonomy" id="158383"/>
    <lineage>
        <taxon>Eukaryota</taxon>
        <taxon>Viridiplantae</taxon>
        <taxon>Streptophyta</taxon>
        <taxon>Embryophyta</taxon>
        <taxon>Tracheophyta</taxon>
        <taxon>Spermatophyta</taxon>
        <taxon>Magnoliopsida</taxon>
        <taxon>eudicotyledons</taxon>
        <taxon>Gunneridae</taxon>
        <taxon>Pentapetalae</taxon>
        <taxon>asterids</taxon>
        <taxon>lamiids</taxon>
        <taxon>Lamiales</taxon>
        <taxon>Oleaceae</taxon>
        <taxon>Oleeae</taxon>
        <taxon>Olea</taxon>
    </lineage>
</organism>
<evidence type="ECO:0000313" key="1">
    <source>
        <dbReference type="EMBL" id="CAA2961614.1"/>
    </source>
</evidence>
<proteinExistence type="predicted"/>
<dbReference type="Gramene" id="OE9A099752T1">
    <property type="protein sequence ID" value="OE9A099752C1"/>
    <property type="gene ID" value="OE9A099752"/>
</dbReference>
<evidence type="ECO:0000313" key="2">
    <source>
        <dbReference type="Proteomes" id="UP000594638"/>
    </source>
</evidence>
<keyword evidence="2" id="KW-1185">Reference proteome</keyword>
<dbReference type="AlphaFoldDB" id="A0A8S0Q238"/>
<gene>
    <name evidence="1" type="ORF">OLEA9_A099752</name>
</gene>
<reference evidence="1 2" key="1">
    <citation type="submission" date="2019-12" db="EMBL/GenBank/DDBJ databases">
        <authorList>
            <person name="Alioto T."/>
            <person name="Alioto T."/>
            <person name="Gomez Garrido J."/>
        </authorList>
    </citation>
    <scope>NUCLEOTIDE SEQUENCE [LARGE SCALE GENOMIC DNA]</scope>
</reference>
<dbReference type="EMBL" id="CACTIH010000577">
    <property type="protein sequence ID" value="CAA2961614.1"/>
    <property type="molecule type" value="Genomic_DNA"/>
</dbReference>
<name>A0A8S0Q238_OLEEU</name>
<comment type="caution">
    <text evidence="1">The sequence shown here is derived from an EMBL/GenBank/DDBJ whole genome shotgun (WGS) entry which is preliminary data.</text>
</comment>
<accession>A0A8S0Q238</accession>
<protein>
    <submittedName>
        <fullName evidence="1">Uncharacterized protein</fullName>
    </submittedName>
</protein>
<sequence>MSGVEQDFCGFGDEWCCGSTLVPDHEVATILLHLVSGGGFVSDCGVKVVVILKLKMVIVKSGGGGSGGEVELLSASAMMDRGWVV</sequence>
<dbReference type="Proteomes" id="UP000594638">
    <property type="component" value="Unassembled WGS sequence"/>
</dbReference>